<dbReference type="Proteomes" id="UP000468591">
    <property type="component" value="Unassembled WGS sequence"/>
</dbReference>
<gene>
    <name evidence="1" type="ORF">GV827_10360</name>
</gene>
<proteinExistence type="predicted"/>
<protein>
    <submittedName>
        <fullName evidence="1">DUF1800 family protein</fullName>
    </submittedName>
</protein>
<evidence type="ECO:0000313" key="2">
    <source>
        <dbReference type="Proteomes" id="UP000468591"/>
    </source>
</evidence>
<name>A0A6P0CE99_9RHOB</name>
<dbReference type="InterPro" id="IPR014917">
    <property type="entry name" value="DUF1800"/>
</dbReference>
<accession>A0A6P0CE99</accession>
<organism evidence="1 2">
    <name type="scientific">Sulfitobacter sediminilitoris</name>
    <dbReference type="NCBI Taxonomy" id="2698830"/>
    <lineage>
        <taxon>Bacteria</taxon>
        <taxon>Pseudomonadati</taxon>
        <taxon>Pseudomonadota</taxon>
        <taxon>Alphaproteobacteria</taxon>
        <taxon>Rhodobacterales</taxon>
        <taxon>Roseobacteraceae</taxon>
        <taxon>Sulfitobacter</taxon>
    </lineage>
</organism>
<reference evidence="1 2" key="1">
    <citation type="submission" date="2020-01" db="EMBL/GenBank/DDBJ databases">
        <title>Sulfitobacter sediminilitoris sp. nov., isolated from a tidal flat.</title>
        <authorList>
            <person name="Park S."/>
            <person name="Yoon J.-H."/>
        </authorList>
    </citation>
    <scope>NUCLEOTIDE SEQUENCE [LARGE SCALE GENOMIC DNA]</scope>
    <source>
        <strain evidence="1 2">JBTF-M27</strain>
    </source>
</reference>
<comment type="caution">
    <text evidence="1">The sequence shown here is derived from an EMBL/GenBank/DDBJ whole genome shotgun (WGS) entry which is preliminary data.</text>
</comment>
<keyword evidence="2" id="KW-1185">Reference proteome</keyword>
<dbReference type="EMBL" id="JAABNT010000005">
    <property type="protein sequence ID" value="NEK22803.1"/>
    <property type="molecule type" value="Genomic_DNA"/>
</dbReference>
<sequence>MNFNPHIAECRFGYGLSPIIAAPSGLTEMLDGLQEPDDAQAQFPIPPFRYMQDALARRRRWSSYARKFPDTAEGKEAQKKSRDILCAVRQDHDGWFAQVMLRRINTRTAFRERLVAFWADHFTAVGKGGLLRAAAPLYVEKSLRPHIAGKFTDLLIFAVTHPLMLHYLDQNTSAGPNSPLAQRRNRPIGLNENLAREVLELHTLRVQGPYDQRDVHELATLLTGLAATRNYSFKFCQNMTEPGPKTVLGRTYGAEEGMRAIRKVLNDLALHPALASLMPLWHAQELGFIHAVSAPYRDKRSYFDGQDLLEAGTDALAGGVRDGWLNRMLQEVPGIRADTAYAIGNSDIRVLDAAAPVANWAPEANLRLSPQALRLAELVMEDDPALHAALAEAEMLSVTASGQSPQGRAHNKIAQFAASRLRGDARVAAFSLGGWDTHRRQDRALPRSLTALADTLLTLKSGVLEEWIVRDVITGVVGKAC</sequence>
<dbReference type="RefSeq" id="WP_164353726.1">
    <property type="nucleotide sequence ID" value="NZ_JAABNT010000005.1"/>
</dbReference>
<dbReference type="AlphaFoldDB" id="A0A6P0CE99"/>
<dbReference type="Pfam" id="PF08811">
    <property type="entry name" value="DUF1800"/>
    <property type="match status" value="1"/>
</dbReference>
<evidence type="ECO:0000313" key="1">
    <source>
        <dbReference type="EMBL" id="NEK22803.1"/>
    </source>
</evidence>